<dbReference type="PANTHER" id="PTHR42776:SF27">
    <property type="entry name" value="DIPEPTIDYL PEPTIDASE FAMILY MEMBER 6"/>
    <property type="match status" value="1"/>
</dbReference>
<keyword evidence="6" id="KW-1185">Reference proteome</keyword>
<reference evidence="5 6" key="1">
    <citation type="submission" date="2024-03" db="EMBL/GenBank/DDBJ databases">
        <title>Aquirufa genome sequencing.</title>
        <authorList>
            <person name="Pitt A."/>
            <person name="Hahn M.W."/>
        </authorList>
    </citation>
    <scope>NUCLEOTIDE SEQUENCE [LARGE SCALE GENOMIC DNA]</scope>
    <source>
        <strain evidence="5 6">PLAD-142S6K</strain>
    </source>
</reference>
<dbReference type="PANTHER" id="PTHR42776">
    <property type="entry name" value="SERINE PEPTIDASE S9 FAMILY MEMBER"/>
    <property type="match status" value="1"/>
</dbReference>
<accession>A0ABW6D268</accession>
<keyword evidence="2" id="KW-0645">Protease</keyword>
<dbReference type="EMBL" id="JBBKYA010000003">
    <property type="protein sequence ID" value="MFD3275876.1"/>
    <property type="molecule type" value="Genomic_DNA"/>
</dbReference>
<dbReference type="Pfam" id="PF07676">
    <property type="entry name" value="PD40"/>
    <property type="match status" value="1"/>
</dbReference>
<evidence type="ECO:0000256" key="1">
    <source>
        <dbReference type="ARBA" id="ARBA00022801"/>
    </source>
</evidence>
<evidence type="ECO:0000313" key="5">
    <source>
        <dbReference type="EMBL" id="MFD3275876.1"/>
    </source>
</evidence>
<dbReference type="RefSeq" id="WP_377976190.1">
    <property type="nucleotide sequence ID" value="NZ_JBBKYA010000003.1"/>
</dbReference>
<feature type="signal peptide" evidence="3">
    <location>
        <begin position="1"/>
        <end position="16"/>
    </location>
</feature>
<dbReference type="InterPro" id="IPR029058">
    <property type="entry name" value="AB_hydrolase_fold"/>
</dbReference>
<comment type="caution">
    <text evidence="5">The sequence shown here is derived from an EMBL/GenBank/DDBJ whole genome shotgun (WGS) entry which is preliminary data.</text>
</comment>
<dbReference type="Gene3D" id="3.40.50.1820">
    <property type="entry name" value="alpha/beta hydrolase"/>
    <property type="match status" value="1"/>
</dbReference>
<dbReference type="SUPFAM" id="SSF69304">
    <property type="entry name" value="Tricorn protease N-terminal domain"/>
    <property type="match status" value="1"/>
</dbReference>
<evidence type="ECO:0000313" key="6">
    <source>
        <dbReference type="Proteomes" id="UP001598114"/>
    </source>
</evidence>
<evidence type="ECO:0000256" key="3">
    <source>
        <dbReference type="SAM" id="SignalP"/>
    </source>
</evidence>
<dbReference type="EC" id="3.4.-.-" evidence="5"/>
<dbReference type="Proteomes" id="UP001598114">
    <property type="component" value="Unassembled WGS sequence"/>
</dbReference>
<name>A0ABW6D268_9BACT</name>
<feature type="domain" description="Peptidase S9 prolyl oligopeptidase catalytic" evidence="4">
    <location>
        <begin position="496"/>
        <end position="704"/>
    </location>
</feature>
<dbReference type="Pfam" id="PF00326">
    <property type="entry name" value="Peptidase_S9"/>
    <property type="match status" value="1"/>
</dbReference>
<keyword evidence="2" id="KW-0720">Serine protease</keyword>
<evidence type="ECO:0000256" key="2">
    <source>
        <dbReference type="ARBA" id="ARBA00022825"/>
    </source>
</evidence>
<keyword evidence="1 5" id="KW-0378">Hydrolase</keyword>
<organism evidence="5 6">
    <name type="scientific">Aquirufa echingensis</name>
    <dbReference type="NCBI Taxonomy" id="3096516"/>
    <lineage>
        <taxon>Bacteria</taxon>
        <taxon>Pseudomonadati</taxon>
        <taxon>Bacteroidota</taxon>
        <taxon>Cytophagia</taxon>
        <taxon>Cytophagales</taxon>
        <taxon>Flectobacillaceae</taxon>
        <taxon>Aquirufa</taxon>
    </lineage>
</organism>
<dbReference type="GO" id="GO:0016787">
    <property type="term" value="F:hydrolase activity"/>
    <property type="evidence" value="ECO:0007669"/>
    <property type="project" value="UniProtKB-KW"/>
</dbReference>
<protein>
    <submittedName>
        <fullName evidence="5">S9 family peptidase</fullName>
        <ecNumber evidence="5">3.4.-.-</ecNumber>
    </submittedName>
</protein>
<dbReference type="InterPro" id="IPR011042">
    <property type="entry name" value="6-blade_b-propeller_TolB-like"/>
</dbReference>
<dbReference type="Gene3D" id="2.120.10.30">
    <property type="entry name" value="TolB, C-terminal domain"/>
    <property type="match status" value="1"/>
</dbReference>
<proteinExistence type="predicted"/>
<gene>
    <name evidence="5" type="ORF">SKC38_06530</name>
</gene>
<keyword evidence="3" id="KW-0732">Signal</keyword>
<feature type="chain" id="PRO_5046794611" evidence="3">
    <location>
        <begin position="17"/>
        <end position="705"/>
    </location>
</feature>
<evidence type="ECO:0000259" key="4">
    <source>
        <dbReference type="Pfam" id="PF00326"/>
    </source>
</evidence>
<dbReference type="InterPro" id="IPR001375">
    <property type="entry name" value="Peptidase_S9_cat"/>
</dbReference>
<sequence>MRLLILFLFVSFGAWAQQAIQVTDMLKIKTVGKPTFSPDGRSYLFTMTSVVDDPDVKGDFVYQTHLYVGEMETKKSRQLTFGKYSISGATWSPDGKSILFTRDLGNKSQVYRLSLSGGEPLALTNSPVAVQNPSISKHDGRLYYQSGISLKDFYSDTLVNPHRLVPSWNLEKPNVANAAFVSKANPNPNGTLEEVRAYLAQNEKDKKAKVINRLQFQEEMTTSGEIQLSAIYSMPLHEGAKPVMLNNPLHRWLDWEQINESEFLVILPADSLTHPDKVLESQMVRYDSKTKTYKSVLIKPGYRFSNISLSTSGEKLAYFESKATGVSNPVLKILTLATGQIQEVKMDRVITQVKFAAPDAWLYLTVQDHGAVTLMAYSIPRGEFETLTSTSDGVLGFDQEGEELIYAKTSIDNPSELYRMFDKKEAVLTDFNTNWLKDKLITKADKHTFVNKIGQTIDYWVMKPAGYVAGKKYPLVVEIHGGPTAMWGTGEASMWHEFQYYTSKGWGVVYCNPRGSGGYGTPFMASNVKDWGAGPMSDVMQATDLAIKEGWADTTRLAVTGGSYAGYLVAWIVGHTNRFKVAASQRGVYELSTFFGEGNAWRLVPNYFGGYPWEKATRAILDRESPMTYVSQIKTPLIIFHGENDLRTGVIQSEMLYKSLKQMGRTVEYVRHPGASHEITRAGNNRQRIDQMLRTWEFFARYLNQ</sequence>
<dbReference type="SUPFAM" id="SSF53474">
    <property type="entry name" value="alpha/beta-Hydrolases"/>
    <property type="match status" value="1"/>
</dbReference>
<dbReference type="InterPro" id="IPR011659">
    <property type="entry name" value="WD40"/>
</dbReference>